<evidence type="ECO:0000259" key="7">
    <source>
        <dbReference type="SMART" id="SM00829"/>
    </source>
</evidence>
<comment type="caution">
    <text evidence="8">The sequence shown here is derived from an EMBL/GenBank/DDBJ whole genome shotgun (WGS) entry which is preliminary data.</text>
</comment>
<keyword evidence="4 6" id="KW-0862">Zinc</keyword>
<dbReference type="InterPro" id="IPR013149">
    <property type="entry name" value="ADH-like_C"/>
</dbReference>
<name>A0ABQ2EV58_9ACTN</name>
<evidence type="ECO:0000256" key="1">
    <source>
        <dbReference type="ARBA" id="ARBA00001947"/>
    </source>
</evidence>
<feature type="domain" description="Enoyl reductase (ER)" evidence="7">
    <location>
        <begin position="8"/>
        <end position="343"/>
    </location>
</feature>
<dbReference type="Proteomes" id="UP000660265">
    <property type="component" value="Unassembled WGS sequence"/>
</dbReference>
<dbReference type="Pfam" id="PF00107">
    <property type="entry name" value="ADH_zinc_N"/>
    <property type="match status" value="1"/>
</dbReference>
<dbReference type="PANTHER" id="PTHR42813">
    <property type="entry name" value="ZINC-TYPE ALCOHOL DEHYDROGENASE-LIKE"/>
    <property type="match status" value="1"/>
</dbReference>
<dbReference type="PROSITE" id="PS00059">
    <property type="entry name" value="ADH_ZINC"/>
    <property type="match status" value="1"/>
</dbReference>
<dbReference type="SMART" id="SM00829">
    <property type="entry name" value="PKS_ER"/>
    <property type="match status" value="1"/>
</dbReference>
<evidence type="ECO:0000313" key="8">
    <source>
        <dbReference type="EMBL" id="GGK23329.1"/>
    </source>
</evidence>
<evidence type="ECO:0000256" key="5">
    <source>
        <dbReference type="ARBA" id="ARBA00023002"/>
    </source>
</evidence>
<keyword evidence="3 6" id="KW-0479">Metal-binding</keyword>
<evidence type="ECO:0000256" key="4">
    <source>
        <dbReference type="ARBA" id="ARBA00022833"/>
    </source>
</evidence>
<dbReference type="RefSeq" id="WP_189111082.1">
    <property type="nucleotide sequence ID" value="NZ_BMMV01000028.1"/>
</dbReference>
<dbReference type="InterPro" id="IPR036291">
    <property type="entry name" value="NAD(P)-bd_dom_sf"/>
</dbReference>
<accession>A0ABQ2EV58</accession>
<protein>
    <submittedName>
        <fullName evidence="8">Alcohol dehydrogenase</fullName>
    </submittedName>
</protein>
<proteinExistence type="inferred from homology"/>
<dbReference type="Pfam" id="PF08240">
    <property type="entry name" value="ADH_N"/>
    <property type="match status" value="1"/>
</dbReference>
<reference evidence="9" key="1">
    <citation type="journal article" date="2019" name="Int. J. Syst. Evol. Microbiol.">
        <title>The Global Catalogue of Microorganisms (GCM) 10K type strain sequencing project: providing services to taxonomists for standard genome sequencing and annotation.</title>
        <authorList>
            <consortium name="The Broad Institute Genomics Platform"/>
            <consortium name="The Broad Institute Genome Sequencing Center for Infectious Disease"/>
            <person name="Wu L."/>
            <person name="Ma J."/>
        </authorList>
    </citation>
    <scope>NUCLEOTIDE SEQUENCE [LARGE SCALE GENOMIC DNA]</scope>
    <source>
        <strain evidence="9">CGMCC 4.7275</strain>
    </source>
</reference>
<comment type="cofactor">
    <cofactor evidence="1 6">
        <name>Zn(2+)</name>
        <dbReference type="ChEBI" id="CHEBI:29105"/>
    </cofactor>
</comment>
<dbReference type="InterPro" id="IPR002328">
    <property type="entry name" value="ADH_Zn_CS"/>
</dbReference>
<dbReference type="InterPro" id="IPR013154">
    <property type="entry name" value="ADH-like_N"/>
</dbReference>
<keyword evidence="9" id="KW-1185">Reference proteome</keyword>
<evidence type="ECO:0000313" key="9">
    <source>
        <dbReference type="Proteomes" id="UP000660265"/>
    </source>
</evidence>
<sequence>MRALVLHGPGESSWDEVPDPALKDGGDVVVRVDAVTICGTDLHILKGDVPEVDPGTVLGHEAVGEVVEAGDDVRSVRPGDRVLVSCITACGRCRFCREARYGQCLGGGGWVLGHLIDGTQAEYVRVPHADMSVHPLSSGVSNQDAVLLADIFPTAYEVGVLNGRVRPGDTVVVVGAGPIGLAAITTARLFSPGRVIAVDLSPARLEAARQFGADAVANGSEDPARLVRDLTDGTGADVAIEAVGVPESFELCTRTVRAGGHVANIGVHGKPAVLHLEDLWIKDVTITTGLVDTSSTPMLLGMLAAGRLPTSSLVTHTFGLDQMEEAYGVFSAAADSGALKVVLERAGA</sequence>
<dbReference type="InterPro" id="IPR020843">
    <property type="entry name" value="ER"/>
</dbReference>
<dbReference type="Gene3D" id="3.40.50.720">
    <property type="entry name" value="NAD(P)-binding Rossmann-like Domain"/>
    <property type="match status" value="1"/>
</dbReference>
<dbReference type="CDD" id="cd08286">
    <property type="entry name" value="FDH_like_ADH2"/>
    <property type="match status" value="1"/>
</dbReference>
<evidence type="ECO:0000256" key="2">
    <source>
        <dbReference type="ARBA" id="ARBA00008072"/>
    </source>
</evidence>
<dbReference type="SUPFAM" id="SSF50129">
    <property type="entry name" value="GroES-like"/>
    <property type="match status" value="1"/>
</dbReference>
<dbReference type="PANTHER" id="PTHR42813:SF4">
    <property type="entry name" value="NADP-DEPENDENT ISOPROPANOL DEHYDROGENASE"/>
    <property type="match status" value="1"/>
</dbReference>
<dbReference type="SUPFAM" id="SSF51735">
    <property type="entry name" value="NAD(P)-binding Rossmann-fold domains"/>
    <property type="match status" value="1"/>
</dbReference>
<dbReference type="InterPro" id="IPR011032">
    <property type="entry name" value="GroES-like_sf"/>
</dbReference>
<comment type="similarity">
    <text evidence="2 6">Belongs to the zinc-containing alcohol dehydrogenase family.</text>
</comment>
<dbReference type="Gene3D" id="3.90.180.10">
    <property type="entry name" value="Medium-chain alcohol dehydrogenases, catalytic domain"/>
    <property type="match status" value="1"/>
</dbReference>
<keyword evidence="5" id="KW-0560">Oxidoreductase</keyword>
<dbReference type="EMBL" id="BMMV01000028">
    <property type="protein sequence ID" value="GGK23329.1"/>
    <property type="molecule type" value="Genomic_DNA"/>
</dbReference>
<organism evidence="8 9">
    <name type="scientific">Streptomyces camponoticapitis</name>
    <dbReference type="NCBI Taxonomy" id="1616125"/>
    <lineage>
        <taxon>Bacteria</taxon>
        <taxon>Bacillati</taxon>
        <taxon>Actinomycetota</taxon>
        <taxon>Actinomycetes</taxon>
        <taxon>Kitasatosporales</taxon>
        <taxon>Streptomycetaceae</taxon>
        <taxon>Streptomyces</taxon>
    </lineage>
</organism>
<gene>
    <name evidence="8" type="ORF">GCM10011583_64070</name>
</gene>
<evidence type="ECO:0000256" key="3">
    <source>
        <dbReference type="ARBA" id="ARBA00022723"/>
    </source>
</evidence>
<evidence type="ECO:0000256" key="6">
    <source>
        <dbReference type="RuleBase" id="RU361277"/>
    </source>
</evidence>